<dbReference type="Gene3D" id="1.10.1370.10">
    <property type="entry name" value="Neurolysin, domain 3"/>
    <property type="match status" value="1"/>
</dbReference>
<dbReference type="InterPro" id="IPR034005">
    <property type="entry name" value="M3A_DCP"/>
</dbReference>
<dbReference type="InterPro" id="IPR045090">
    <property type="entry name" value="Pept_M3A_M3B"/>
</dbReference>
<dbReference type="GO" id="GO:0004222">
    <property type="term" value="F:metalloendopeptidase activity"/>
    <property type="evidence" value="ECO:0007669"/>
    <property type="project" value="InterPro"/>
</dbReference>
<evidence type="ECO:0000256" key="9">
    <source>
        <dbReference type="ARBA" id="ARBA00023049"/>
    </source>
</evidence>
<dbReference type="GO" id="GO:0008241">
    <property type="term" value="F:peptidyl-dipeptidase activity"/>
    <property type="evidence" value="ECO:0007669"/>
    <property type="project" value="UniProtKB-EC"/>
</dbReference>
<gene>
    <name evidence="17" type="ORF">JCM19274_3518</name>
</gene>
<proteinExistence type="inferred from homology"/>
<comment type="similarity">
    <text evidence="2 15">Belongs to the peptidase M3 family.</text>
</comment>
<sequence>MVLVNVVLFSCTSKTKEKIDEIQNPLVQKSILQYQAPQFDLIKDEDFVPAFKEGLKIHDSEIDAITNNTEAPTFENTVLALELSGEVLDRATNVFYNLTGSSTNPTLQAIEKEYAPIFSSHSDNIYLNSKIYNRIKALDLSTLKGEDLKLVDYYLKRFEMAGASLSSEDKEKMMEINKKLSVLKTEFNSRLLKARKEAALVVDTAEELDGLSSDDIERAKLKAEEAGLEGKYVLGLSNTTQQPLLAVLKNRETRRKLFEASFTRAEKNNAADTRQVVEEIALLRMQKAQLMGKKNYAEWKLQNQMAKTPDRALNLLSELGKASVAQAKKEAANIQSIIDAQNGGFKLEPWDWSFYAEQVKKAKYDLDQKELEPYFELNSVLENGVFYAAERMYGITFKKRTDLPVYNPDVITYEVFDKDGSSLALYYLDFYTRDTKKGGAWMNSFVNQSHYLKQKPVIVNVFNYIKPTEGNPSLISFDNVTTMFHEFGHTLHGLFANQQYVSLSGTSVPRDYVEFPSQINEHAALEPDVLKNYAIHYETKEAIPQALIDKLMKAEMFNKGYDVTELLAASVIDMMWHTVENEADFKSVLEFEKEALAKNGLLVSEVPSRYHTPYFAHVWGSGYSAGYYAYTWSKTLDYNTYDWIKANGGMNRENGERFRKHILSVGNSVDLNKAFTDFVGHDMEVDAYINNVGF</sequence>
<evidence type="ECO:0000256" key="8">
    <source>
        <dbReference type="ARBA" id="ARBA00022833"/>
    </source>
</evidence>
<comment type="subcellular location">
    <subcellularLocation>
        <location evidence="1">Cytoplasm</location>
    </subcellularLocation>
</comment>
<dbReference type="GO" id="GO:0046872">
    <property type="term" value="F:metal ion binding"/>
    <property type="evidence" value="ECO:0007669"/>
    <property type="project" value="UniProtKB-UniRule"/>
</dbReference>
<dbReference type="Proteomes" id="UP000029643">
    <property type="component" value="Unassembled WGS sequence"/>
</dbReference>
<evidence type="ECO:0000256" key="10">
    <source>
        <dbReference type="ARBA" id="ARBA00052506"/>
    </source>
</evidence>
<dbReference type="GO" id="GO:0005829">
    <property type="term" value="C:cytosol"/>
    <property type="evidence" value="ECO:0007669"/>
    <property type="project" value="UniProtKB-ARBA"/>
</dbReference>
<dbReference type="FunFam" id="1.10.1370.40:FF:000001">
    <property type="entry name" value="Dipeptidyl carboxypeptidase II"/>
    <property type="match status" value="1"/>
</dbReference>
<evidence type="ECO:0000256" key="5">
    <source>
        <dbReference type="ARBA" id="ARBA00022670"/>
    </source>
</evidence>
<name>A0A090WPF0_9FLAO</name>
<evidence type="ECO:0000256" key="6">
    <source>
        <dbReference type="ARBA" id="ARBA00022723"/>
    </source>
</evidence>
<evidence type="ECO:0000256" key="15">
    <source>
        <dbReference type="RuleBase" id="RU003435"/>
    </source>
</evidence>
<organism evidence="17 18">
    <name type="scientific">Algibacter lectus</name>
    <dbReference type="NCBI Taxonomy" id="221126"/>
    <lineage>
        <taxon>Bacteria</taxon>
        <taxon>Pseudomonadati</taxon>
        <taxon>Bacteroidota</taxon>
        <taxon>Flavobacteriia</taxon>
        <taxon>Flavobacteriales</taxon>
        <taxon>Flavobacteriaceae</taxon>
        <taxon>Algibacter</taxon>
    </lineage>
</organism>
<evidence type="ECO:0000256" key="3">
    <source>
        <dbReference type="ARBA" id="ARBA00022490"/>
    </source>
</evidence>
<dbReference type="SUPFAM" id="SSF55486">
    <property type="entry name" value="Metalloproteases ('zincins'), catalytic domain"/>
    <property type="match status" value="1"/>
</dbReference>
<dbReference type="GO" id="GO:0006508">
    <property type="term" value="P:proteolysis"/>
    <property type="evidence" value="ECO:0007669"/>
    <property type="project" value="UniProtKB-KW"/>
</dbReference>
<evidence type="ECO:0000313" key="18">
    <source>
        <dbReference type="Proteomes" id="UP000029643"/>
    </source>
</evidence>
<comment type="catalytic activity">
    <reaction evidence="10">
        <text>Hydrolysis of unblocked, C-terminal dipeptides from oligopeptides, with broad specificity. Does not hydrolyze bonds in which P1' is Pro, or both P1 and P1' are Gly.</text>
        <dbReference type="EC" id="3.4.15.5"/>
    </reaction>
</comment>
<feature type="domain" description="Peptidase M3A/M3B catalytic" evidence="16">
    <location>
        <begin position="247"/>
        <end position="692"/>
    </location>
</feature>
<keyword evidence="7 15" id="KW-0378">Hydrolase</keyword>
<keyword evidence="8 15" id="KW-0862">Zinc</keyword>
<dbReference type="Pfam" id="PF01432">
    <property type="entry name" value="Peptidase_M3"/>
    <property type="match status" value="1"/>
</dbReference>
<evidence type="ECO:0000256" key="2">
    <source>
        <dbReference type="ARBA" id="ARBA00006040"/>
    </source>
</evidence>
<evidence type="ECO:0000256" key="1">
    <source>
        <dbReference type="ARBA" id="ARBA00004496"/>
    </source>
</evidence>
<evidence type="ECO:0000259" key="16">
    <source>
        <dbReference type="Pfam" id="PF01432"/>
    </source>
</evidence>
<dbReference type="STRING" id="221126.SAMN04489722_103530"/>
<keyword evidence="4 17" id="KW-0121">Carboxypeptidase</keyword>
<keyword evidence="6 15" id="KW-0479">Metal-binding</keyword>
<evidence type="ECO:0000256" key="4">
    <source>
        <dbReference type="ARBA" id="ARBA00022645"/>
    </source>
</evidence>
<protein>
    <recommendedName>
        <fullName evidence="13">Dipeptidyl carboxypeptidase</fullName>
        <ecNumber evidence="12">3.4.15.5</ecNumber>
    </recommendedName>
    <alternativeName>
        <fullName evidence="14">Peptidyl-dipeptidase Dcp</fullName>
    </alternativeName>
</protein>
<dbReference type="InterPro" id="IPR001567">
    <property type="entry name" value="Pept_M3A_M3B_dom"/>
</dbReference>
<dbReference type="InterPro" id="IPR024077">
    <property type="entry name" value="Neurolysin/TOP_dom2"/>
</dbReference>
<dbReference type="PANTHER" id="PTHR43660">
    <property type="entry name" value="DIPEPTIDYL CARBOXYPEPTIDASE"/>
    <property type="match status" value="1"/>
</dbReference>
<dbReference type="Gene3D" id="3.40.390.10">
    <property type="entry name" value="Collagenase (Catalytic Domain)"/>
    <property type="match status" value="1"/>
</dbReference>
<comment type="caution">
    <text evidence="17">The sequence shown here is derived from an EMBL/GenBank/DDBJ whole genome shotgun (WGS) entry which is preliminary data.</text>
</comment>
<evidence type="ECO:0000256" key="12">
    <source>
        <dbReference type="ARBA" id="ARBA00066668"/>
    </source>
</evidence>
<dbReference type="GO" id="GO:0004180">
    <property type="term" value="F:carboxypeptidase activity"/>
    <property type="evidence" value="ECO:0007669"/>
    <property type="project" value="UniProtKB-KW"/>
</dbReference>
<dbReference type="PANTHER" id="PTHR43660:SF1">
    <property type="entry name" value="DIPEPTIDYL CARBOXYPEPTIDASE"/>
    <property type="match status" value="1"/>
</dbReference>
<evidence type="ECO:0000256" key="7">
    <source>
        <dbReference type="ARBA" id="ARBA00022801"/>
    </source>
</evidence>
<dbReference type="EMBL" id="BBNU01000004">
    <property type="protein sequence ID" value="GAL78960.1"/>
    <property type="molecule type" value="Genomic_DNA"/>
</dbReference>
<dbReference type="CDD" id="cd06456">
    <property type="entry name" value="M3A_DCP"/>
    <property type="match status" value="1"/>
</dbReference>
<dbReference type="InterPro" id="IPR024079">
    <property type="entry name" value="MetalloPept_cat_dom_sf"/>
</dbReference>
<accession>A0A090WPF0</accession>
<keyword evidence="3" id="KW-0963">Cytoplasm</keyword>
<dbReference type="EC" id="3.4.15.5" evidence="12"/>
<evidence type="ECO:0000256" key="11">
    <source>
        <dbReference type="ARBA" id="ARBA00054529"/>
    </source>
</evidence>
<evidence type="ECO:0000256" key="14">
    <source>
        <dbReference type="ARBA" id="ARBA00075608"/>
    </source>
</evidence>
<evidence type="ECO:0000256" key="13">
    <source>
        <dbReference type="ARBA" id="ARBA00070755"/>
    </source>
</evidence>
<keyword evidence="9 15" id="KW-0482">Metalloprotease</keyword>
<reference evidence="17 18" key="1">
    <citation type="journal article" date="2014" name="Genome Announc.">
        <title>Draft Genome Sequences of Marine Flavobacterium Algibacter lectus Strains SS8 and NR4.</title>
        <authorList>
            <person name="Takatani N."/>
            <person name="Nakanishi M."/>
            <person name="Meirelles P."/>
            <person name="Mino S."/>
            <person name="Suda W."/>
            <person name="Oshima K."/>
            <person name="Hattori M."/>
            <person name="Ohkuma M."/>
            <person name="Hosokawa M."/>
            <person name="Miyashita K."/>
            <person name="Thompson F.L."/>
            <person name="Niwa A."/>
            <person name="Sawabe T."/>
            <person name="Sawabe T."/>
        </authorList>
    </citation>
    <scope>NUCLEOTIDE SEQUENCE [LARGE SCALE GENOMIC DNA]</scope>
    <source>
        <strain evidence="18">JCM19274</strain>
    </source>
</reference>
<dbReference type="FunFam" id="3.40.390.10:FF:000009">
    <property type="entry name" value="Oligopeptidase A"/>
    <property type="match status" value="1"/>
</dbReference>
<evidence type="ECO:0000313" key="17">
    <source>
        <dbReference type="EMBL" id="GAL78960.1"/>
    </source>
</evidence>
<dbReference type="AlphaFoldDB" id="A0A090WPF0"/>
<comment type="cofactor">
    <cofactor evidence="15">
        <name>Zn(2+)</name>
        <dbReference type="ChEBI" id="CHEBI:29105"/>
    </cofactor>
    <text evidence="15">Binds 1 zinc ion.</text>
</comment>
<keyword evidence="5 15" id="KW-0645">Protease</keyword>
<comment type="function">
    <text evidence="11">Removes dipeptides from the C-termini of N-blocked tripeptides, tetrapeptides and larger peptides.</text>
</comment>